<protein>
    <submittedName>
        <fullName evidence="2">Uncharacterized protein</fullName>
    </submittedName>
</protein>
<reference evidence="3" key="1">
    <citation type="submission" date="2016-10" db="EMBL/GenBank/DDBJ databases">
        <authorList>
            <person name="Varghese N."/>
            <person name="Submissions S."/>
        </authorList>
    </citation>
    <scope>NUCLEOTIDE SEQUENCE [LARGE SCALE GENOMIC DNA]</scope>
    <source>
        <strain evidence="3">IBRC-M10078</strain>
    </source>
</reference>
<keyword evidence="3" id="KW-1185">Reference proteome</keyword>
<keyword evidence="1" id="KW-0472">Membrane</keyword>
<dbReference type="STRING" id="930152.SAMN05216565_107129"/>
<dbReference type="AlphaFoldDB" id="A0A1H0VP66"/>
<evidence type="ECO:0000256" key="1">
    <source>
        <dbReference type="SAM" id="Phobius"/>
    </source>
</evidence>
<dbReference type="EMBL" id="FNJU01000007">
    <property type="protein sequence ID" value="SDP80409.1"/>
    <property type="molecule type" value="Genomic_DNA"/>
</dbReference>
<feature type="transmembrane region" description="Helical" evidence="1">
    <location>
        <begin position="5"/>
        <end position="28"/>
    </location>
</feature>
<keyword evidence="1" id="KW-1133">Transmembrane helix</keyword>
<accession>A0A1H0VP66</accession>
<proteinExistence type="predicted"/>
<gene>
    <name evidence="2" type="ORF">SAMN05216565_107129</name>
</gene>
<feature type="transmembrane region" description="Helical" evidence="1">
    <location>
        <begin position="40"/>
        <end position="66"/>
    </location>
</feature>
<evidence type="ECO:0000313" key="3">
    <source>
        <dbReference type="Proteomes" id="UP000199159"/>
    </source>
</evidence>
<evidence type="ECO:0000313" key="2">
    <source>
        <dbReference type="EMBL" id="SDP80409.1"/>
    </source>
</evidence>
<keyword evidence="1" id="KW-0812">Transmembrane</keyword>
<dbReference type="RefSeq" id="WP_090855822.1">
    <property type="nucleotide sequence ID" value="NZ_FNJU01000007.1"/>
</dbReference>
<dbReference type="Proteomes" id="UP000199159">
    <property type="component" value="Unassembled WGS sequence"/>
</dbReference>
<sequence length="211" mass="24203">MKQKLVNWTGISFGFSVGLFSTFLFSVTFLSEKFDKPWDIFWSALNAIIGAVIGSLIGGTIAYSVAMYQINAQHRREEEKEEKSQKMIASRILNELIVNLPAVKRINGMLAELSGDFLGLAQEMANDNKEITEGLTVFNNQIEVDLLLQLRTNLVDMKYIELYKSVELLDQIKKTTIYITNQKIPDYISYSLERILFLTNEYISLMDKYDE</sequence>
<organism evidence="2 3">
    <name type="scientific">Litchfieldia salsa</name>
    <dbReference type="NCBI Taxonomy" id="930152"/>
    <lineage>
        <taxon>Bacteria</taxon>
        <taxon>Bacillati</taxon>
        <taxon>Bacillota</taxon>
        <taxon>Bacilli</taxon>
        <taxon>Bacillales</taxon>
        <taxon>Bacillaceae</taxon>
        <taxon>Litchfieldia</taxon>
    </lineage>
</organism>
<name>A0A1H0VP66_9BACI</name>